<evidence type="ECO:0000313" key="2">
    <source>
        <dbReference type="EMBL" id="TVU03117.1"/>
    </source>
</evidence>
<dbReference type="Gramene" id="TVU03117">
    <property type="protein sequence ID" value="TVU03117"/>
    <property type="gene ID" value="EJB05_51353"/>
</dbReference>
<dbReference type="Pfam" id="PF12937">
    <property type="entry name" value="F-box-like"/>
    <property type="match status" value="1"/>
</dbReference>
<reference evidence="2 3" key="1">
    <citation type="journal article" date="2019" name="Sci. Rep.">
        <title>A high-quality genome of Eragrostis curvula grass provides insights into Poaceae evolution and supports new strategies to enhance forage quality.</title>
        <authorList>
            <person name="Carballo J."/>
            <person name="Santos B.A.C.M."/>
            <person name="Zappacosta D."/>
            <person name="Garbus I."/>
            <person name="Selva J.P."/>
            <person name="Gallo C.A."/>
            <person name="Diaz A."/>
            <person name="Albertini E."/>
            <person name="Caccamo M."/>
            <person name="Echenique V."/>
        </authorList>
    </citation>
    <scope>NUCLEOTIDE SEQUENCE [LARGE SCALE GENOMIC DNA]</scope>
    <source>
        <strain evidence="3">cv. Victoria</strain>
        <tissue evidence="2">Leaf</tissue>
    </source>
</reference>
<accession>A0A5J9SW19</accession>
<sequence>MEAPQAPGARDWSELHVDALSLIFNKLGPIEVLMGAGLVCHSWLDAAKSPDLWRSVDMSNHKTLEKIGGNALCAMGKVAVDRSCGQLETFVGKWFVTDTLLKYIGDRNLNNCVSC</sequence>
<evidence type="ECO:0000313" key="3">
    <source>
        <dbReference type="Proteomes" id="UP000324897"/>
    </source>
</evidence>
<evidence type="ECO:0000259" key="1">
    <source>
        <dbReference type="Pfam" id="PF12937"/>
    </source>
</evidence>
<dbReference type="EMBL" id="RWGY01000226">
    <property type="protein sequence ID" value="TVU03117.1"/>
    <property type="molecule type" value="Genomic_DNA"/>
</dbReference>
<dbReference type="OrthoDB" id="2095648at2759"/>
<keyword evidence="3" id="KW-1185">Reference proteome</keyword>
<dbReference type="InterPro" id="IPR036047">
    <property type="entry name" value="F-box-like_dom_sf"/>
</dbReference>
<name>A0A5J9SW19_9POAL</name>
<dbReference type="SUPFAM" id="SSF81383">
    <property type="entry name" value="F-box domain"/>
    <property type="match status" value="1"/>
</dbReference>
<proteinExistence type="predicted"/>
<dbReference type="InterPro" id="IPR001810">
    <property type="entry name" value="F-box_dom"/>
</dbReference>
<organism evidence="2 3">
    <name type="scientific">Eragrostis curvula</name>
    <name type="common">weeping love grass</name>
    <dbReference type="NCBI Taxonomy" id="38414"/>
    <lineage>
        <taxon>Eukaryota</taxon>
        <taxon>Viridiplantae</taxon>
        <taxon>Streptophyta</taxon>
        <taxon>Embryophyta</taxon>
        <taxon>Tracheophyta</taxon>
        <taxon>Spermatophyta</taxon>
        <taxon>Magnoliopsida</taxon>
        <taxon>Liliopsida</taxon>
        <taxon>Poales</taxon>
        <taxon>Poaceae</taxon>
        <taxon>PACMAD clade</taxon>
        <taxon>Chloridoideae</taxon>
        <taxon>Eragrostideae</taxon>
        <taxon>Eragrostidinae</taxon>
        <taxon>Eragrostis</taxon>
    </lineage>
</organism>
<dbReference type="PANTHER" id="PTHR38926:SF71">
    <property type="entry name" value="OS08G0194350 PROTEIN"/>
    <property type="match status" value="1"/>
</dbReference>
<feature type="domain" description="F-box" evidence="1">
    <location>
        <begin position="18"/>
        <end position="58"/>
    </location>
</feature>
<dbReference type="PANTHER" id="PTHR38926">
    <property type="entry name" value="F-BOX DOMAIN CONTAINING PROTEIN, EXPRESSED"/>
    <property type="match status" value="1"/>
</dbReference>
<dbReference type="Proteomes" id="UP000324897">
    <property type="component" value="Unassembled WGS sequence"/>
</dbReference>
<dbReference type="FunFam" id="1.20.1280.50:FF:000037">
    <property type="entry name" value="F-box protein SKIP19"/>
    <property type="match status" value="1"/>
</dbReference>
<comment type="caution">
    <text evidence="2">The sequence shown here is derived from an EMBL/GenBank/DDBJ whole genome shotgun (WGS) entry which is preliminary data.</text>
</comment>
<protein>
    <recommendedName>
        <fullName evidence="1">F-box domain-containing protein</fullName>
    </recommendedName>
</protein>
<dbReference type="AlphaFoldDB" id="A0A5J9SW19"/>
<dbReference type="Gene3D" id="1.20.1280.50">
    <property type="match status" value="1"/>
</dbReference>
<gene>
    <name evidence="2" type="ORF">EJB05_51353</name>
</gene>